<keyword evidence="3 5" id="KW-0378">Hydrolase</keyword>
<dbReference type="Gene3D" id="2.30.42.10">
    <property type="match status" value="1"/>
</dbReference>
<dbReference type="GO" id="GO:0006508">
    <property type="term" value="P:proteolysis"/>
    <property type="evidence" value="ECO:0007669"/>
    <property type="project" value="UniProtKB-KW"/>
</dbReference>
<dbReference type="PROSITE" id="PS50106">
    <property type="entry name" value="PDZ"/>
    <property type="match status" value="1"/>
</dbReference>
<dbReference type="InterPro" id="IPR001478">
    <property type="entry name" value="PDZ"/>
</dbReference>
<keyword evidence="2 5" id="KW-0645">Protease</keyword>
<evidence type="ECO:0000259" key="6">
    <source>
        <dbReference type="PROSITE" id="PS50106"/>
    </source>
</evidence>
<dbReference type="Proteomes" id="UP000182517">
    <property type="component" value="Chromosome"/>
</dbReference>
<keyword evidence="4 5" id="KW-0720">Serine protease</keyword>
<dbReference type="FunFam" id="3.90.226.10:FF:000090">
    <property type="entry name" value="Tail-specific protease"/>
    <property type="match status" value="1"/>
</dbReference>
<protein>
    <recommendedName>
        <fullName evidence="6">PDZ domain-containing protein</fullName>
    </recommendedName>
</protein>
<dbReference type="Pfam" id="PF11818">
    <property type="entry name" value="DUF3340"/>
    <property type="match status" value="1"/>
</dbReference>
<keyword evidence="8" id="KW-1185">Reference proteome</keyword>
<organism evidence="7 8">
    <name type="scientific">Syntrophotalea acetylenivorans</name>
    <dbReference type="NCBI Taxonomy" id="1842532"/>
    <lineage>
        <taxon>Bacteria</taxon>
        <taxon>Pseudomonadati</taxon>
        <taxon>Thermodesulfobacteriota</taxon>
        <taxon>Desulfuromonadia</taxon>
        <taxon>Desulfuromonadales</taxon>
        <taxon>Syntrophotaleaceae</taxon>
        <taxon>Syntrophotalea</taxon>
    </lineage>
</organism>
<dbReference type="PANTHER" id="PTHR32060">
    <property type="entry name" value="TAIL-SPECIFIC PROTEASE"/>
    <property type="match status" value="1"/>
</dbReference>
<dbReference type="InterPro" id="IPR004447">
    <property type="entry name" value="Peptidase_S41A"/>
</dbReference>
<dbReference type="NCBIfam" id="TIGR00225">
    <property type="entry name" value="prc"/>
    <property type="match status" value="1"/>
</dbReference>
<dbReference type="SUPFAM" id="SSF52096">
    <property type="entry name" value="ClpP/crotonase"/>
    <property type="match status" value="1"/>
</dbReference>
<feature type="domain" description="PDZ" evidence="6">
    <location>
        <begin position="264"/>
        <end position="334"/>
    </location>
</feature>
<dbReference type="SUPFAM" id="SSF50156">
    <property type="entry name" value="PDZ domain-like"/>
    <property type="match status" value="1"/>
</dbReference>
<evidence type="ECO:0000256" key="5">
    <source>
        <dbReference type="RuleBase" id="RU004404"/>
    </source>
</evidence>
<dbReference type="InterPro" id="IPR036034">
    <property type="entry name" value="PDZ_sf"/>
</dbReference>
<evidence type="ECO:0000313" key="7">
    <source>
        <dbReference type="EMBL" id="APG26749.1"/>
    </source>
</evidence>
<dbReference type="Pfam" id="PF17804">
    <property type="entry name" value="TSP_NTD"/>
    <property type="match status" value="1"/>
</dbReference>
<name>A0A1L3GLE0_9BACT</name>
<dbReference type="InterPro" id="IPR029045">
    <property type="entry name" value="ClpP/crotonase-like_dom_sf"/>
</dbReference>
<dbReference type="GO" id="GO:0008236">
    <property type="term" value="F:serine-type peptidase activity"/>
    <property type="evidence" value="ECO:0007669"/>
    <property type="project" value="UniProtKB-KW"/>
</dbReference>
<dbReference type="GO" id="GO:0004175">
    <property type="term" value="F:endopeptidase activity"/>
    <property type="evidence" value="ECO:0007669"/>
    <property type="project" value="TreeGrafter"/>
</dbReference>
<dbReference type="Pfam" id="PF00595">
    <property type="entry name" value="PDZ"/>
    <property type="match status" value="1"/>
</dbReference>
<dbReference type="PANTHER" id="PTHR32060:SF22">
    <property type="entry name" value="CARBOXYL-TERMINAL-PROCESSING PEPTIDASE 3, CHLOROPLASTIC"/>
    <property type="match status" value="1"/>
</dbReference>
<evidence type="ECO:0000256" key="2">
    <source>
        <dbReference type="ARBA" id="ARBA00022670"/>
    </source>
</evidence>
<sequence length="721" mass="81576">MKMFLPIRFILRSFVALFTGFLLLGVGSSSAGMPRDPESFEVNRQRLLSYLLSQQLTQNHYRDLALDDHFSTAAFDLYIQQLDSQKRFLLKKDLDALRFYEHQIDDEVLSGYLKLPTVSADLHRQRIDEVESVIRQIMTKGFDLRRKESFETDPEKLDYCQDRNELRERWRKTLKYQVLSRYLELLDEQGDVVSKTPSMPKGYRVDEELLATAKEKVLKSIEQLLIRLRQITQREYVDRYFDAVCRAFDPHTNYLAPAEEEEFEISMKGSLEGIGATLQQDDGYIKVVSIVPGSPAFRQGQLEAEDIILKVAEGADEPIDIVDSRLRDAVRLIRGKKGTEVRLTVRKPTGRQQVIPIIRDVVQIQESFVRSTVLSSPADRQGRFGYIRIPTFYRDFFDHDKDSTPRNCTDDVQAALEKLGASDIEGLVIDLRNNGGGALTDAVQIAGLFIRQGPIVQVRDSNGRISVLEDKDPEVAFDGPLIVLVNRFSASASEILAAALQDYRRALVVGDHATHGKGTVQTVLNLDRALPPESMDQYRPLGAMKLTLQKFYRVSGGSTQVQGVEPDLLLPDPLPYVQSGERYTDYALPWDTIAPVLYTPWRTSSFDIDSLRAASRKRLAASPRFKILTELRKRSQDRGGITERSLELGDVWQELSEIKKAQNADAAVKSTQKVLEDPTGDDWLTRLENDLFVGEAMQILADLKGSQPVVNKLTKATEKGL</sequence>
<evidence type="ECO:0000313" key="8">
    <source>
        <dbReference type="Proteomes" id="UP000182517"/>
    </source>
</evidence>
<dbReference type="SMART" id="SM00228">
    <property type="entry name" value="PDZ"/>
    <property type="match status" value="1"/>
</dbReference>
<dbReference type="InterPro" id="IPR020992">
    <property type="entry name" value="Tail_Prtase_C"/>
</dbReference>
<reference evidence="7 8" key="1">
    <citation type="journal article" date="2017" name="Genome Announc.">
        <title>Complete Genome Sequences of Two Acetylene-Fermenting Pelobacter acetylenicus Strains.</title>
        <authorList>
            <person name="Sutton J.M."/>
            <person name="Baesman S.M."/>
            <person name="Fierst J.L."/>
            <person name="Poret-Peterson A.T."/>
            <person name="Oremland R.S."/>
            <person name="Dunlap D.S."/>
            <person name="Akob D.M."/>
        </authorList>
    </citation>
    <scope>NUCLEOTIDE SEQUENCE [LARGE SCALE GENOMIC DNA]</scope>
    <source>
        <strain evidence="7 8">SFB93</strain>
    </source>
</reference>
<dbReference type="InterPro" id="IPR040573">
    <property type="entry name" value="TSP_N"/>
</dbReference>
<evidence type="ECO:0000256" key="4">
    <source>
        <dbReference type="ARBA" id="ARBA00022825"/>
    </source>
</evidence>
<dbReference type="KEGG" id="pef:A7E78_02065"/>
<evidence type="ECO:0000256" key="3">
    <source>
        <dbReference type="ARBA" id="ARBA00022801"/>
    </source>
</evidence>
<dbReference type="GO" id="GO:0030288">
    <property type="term" value="C:outer membrane-bounded periplasmic space"/>
    <property type="evidence" value="ECO:0007669"/>
    <property type="project" value="TreeGrafter"/>
</dbReference>
<proteinExistence type="inferred from homology"/>
<dbReference type="InterPro" id="IPR005151">
    <property type="entry name" value="Tail-specific_protease"/>
</dbReference>
<dbReference type="AlphaFoldDB" id="A0A1L3GLE0"/>
<gene>
    <name evidence="7" type="ORF">A7E78_02065</name>
</gene>
<accession>A0A1L3GLE0</accession>
<comment type="similarity">
    <text evidence="1 5">Belongs to the peptidase S41A family.</text>
</comment>
<dbReference type="STRING" id="1842532.A7E78_02065"/>
<dbReference type="Pfam" id="PF03572">
    <property type="entry name" value="Peptidase_S41"/>
    <property type="match status" value="1"/>
</dbReference>
<dbReference type="GO" id="GO:0007165">
    <property type="term" value="P:signal transduction"/>
    <property type="evidence" value="ECO:0007669"/>
    <property type="project" value="TreeGrafter"/>
</dbReference>
<dbReference type="CDD" id="cd07560">
    <property type="entry name" value="Peptidase_S41_CPP"/>
    <property type="match status" value="1"/>
</dbReference>
<dbReference type="Gene3D" id="3.90.226.10">
    <property type="entry name" value="2-enoyl-CoA Hydratase, Chain A, domain 1"/>
    <property type="match status" value="1"/>
</dbReference>
<evidence type="ECO:0000256" key="1">
    <source>
        <dbReference type="ARBA" id="ARBA00009179"/>
    </source>
</evidence>
<dbReference type="CDD" id="cd06782">
    <property type="entry name" value="cpPDZ_CPP-like"/>
    <property type="match status" value="1"/>
</dbReference>
<dbReference type="EMBL" id="CP015519">
    <property type="protein sequence ID" value="APG26749.1"/>
    <property type="molecule type" value="Genomic_DNA"/>
</dbReference>
<dbReference type="SMART" id="SM00245">
    <property type="entry name" value="TSPc"/>
    <property type="match status" value="1"/>
</dbReference>